<comment type="caution">
    <text evidence="2">The sequence shown here is derived from an EMBL/GenBank/DDBJ whole genome shotgun (WGS) entry which is preliminary data.</text>
</comment>
<gene>
    <name evidence="2" type="ORF">SAMN05446927_6583</name>
</gene>
<evidence type="ECO:0000259" key="1">
    <source>
        <dbReference type="Pfam" id="PF13088"/>
    </source>
</evidence>
<proteinExistence type="predicted"/>
<evidence type="ECO:0000313" key="2">
    <source>
        <dbReference type="EMBL" id="SOE87993.1"/>
    </source>
</evidence>
<dbReference type="RefSeq" id="WP_143753686.1">
    <property type="nucleotide sequence ID" value="NZ_OCSU01000003.1"/>
</dbReference>
<feature type="domain" description="Sialidase" evidence="1">
    <location>
        <begin position="224"/>
        <end position="298"/>
    </location>
</feature>
<name>A0A7Z7IC44_9BURK</name>
<dbReference type="Pfam" id="PF13088">
    <property type="entry name" value="BNR_2"/>
    <property type="match status" value="1"/>
</dbReference>
<reference evidence="2 3" key="1">
    <citation type="submission" date="2017-09" db="EMBL/GenBank/DDBJ databases">
        <authorList>
            <person name="Varghese N."/>
            <person name="Submissions S."/>
        </authorList>
    </citation>
    <scope>NUCLEOTIDE SEQUENCE [LARGE SCALE GENOMIC DNA]</scope>
    <source>
        <strain evidence="2 3">OK806</strain>
    </source>
</reference>
<evidence type="ECO:0000313" key="3">
    <source>
        <dbReference type="Proteomes" id="UP000219522"/>
    </source>
</evidence>
<dbReference type="InterPro" id="IPR011040">
    <property type="entry name" value="Sialidase"/>
</dbReference>
<dbReference type="SUPFAM" id="SSF50939">
    <property type="entry name" value="Sialidases"/>
    <property type="match status" value="2"/>
</dbReference>
<dbReference type="EMBL" id="OCSU01000003">
    <property type="protein sequence ID" value="SOE87993.1"/>
    <property type="molecule type" value="Genomic_DNA"/>
</dbReference>
<keyword evidence="3" id="KW-1185">Reference proteome</keyword>
<dbReference type="Gene3D" id="2.120.10.10">
    <property type="match status" value="2"/>
</dbReference>
<dbReference type="InterPro" id="IPR036278">
    <property type="entry name" value="Sialidase_sf"/>
</dbReference>
<accession>A0A7Z7IC44</accession>
<dbReference type="Proteomes" id="UP000219522">
    <property type="component" value="Unassembled WGS sequence"/>
</dbReference>
<sequence>MQGQKAAVRLIGIPLATVLAINTTWAVTVSGPSPFAGCTVGGPGTNYVNAEVEPWLAVNPANPGNLIGVWQQDRWSNGGAHGLVAGFSFNAGQNWGETPLPFSACAAGTPAALQYERASDPWVSIGPDGTAYAVSISFNQSNNNNAVGAAVSRDGGRTWGNVSVLIANNEPTTQFFNDKESVTANPIRPGTAYAVWDRLELPNGNPYANMHTAAYRGPSYFAKTVNGGQSWSPPKIIVNVPSRQQTIGNQIVVNSQNGTLYDFFNLISPPFNITANKVAFIKSTDDGATWTKPQVIADLRTAGVTDPRDRNVLLRTGDIIPEPAIDPTTGHLYVVWQDSRFSSGHFDEIALSSSTDGGNTWSTPIRVNTPTGRAAFNPSIRVNSVGTVAVTYYDFRDLQTGNSSLLTGIWITKSSNGAQSFGGDEQRVAGPFDMKTAPNAEGLFVGDYQGLDVTGRTFLPFFVQTNSGNLSNRTDVFFAPPSP</sequence>
<dbReference type="AlphaFoldDB" id="A0A7Z7IC44"/>
<organism evidence="2 3">
    <name type="scientific">Caballeronia arationis</name>
    <dbReference type="NCBI Taxonomy" id="1777142"/>
    <lineage>
        <taxon>Bacteria</taxon>
        <taxon>Pseudomonadati</taxon>
        <taxon>Pseudomonadota</taxon>
        <taxon>Betaproteobacteria</taxon>
        <taxon>Burkholderiales</taxon>
        <taxon>Burkholderiaceae</taxon>
        <taxon>Caballeronia</taxon>
    </lineage>
</organism>
<dbReference type="CDD" id="cd15482">
    <property type="entry name" value="Sialidase_non-viral"/>
    <property type="match status" value="1"/>
</dbReference>
<protein>
    <submittedName>
        <fullName evidence="2">BNR repeat-like domain-containing protein</fullName>
    </submittedName>
</protein>